<dbReference type="EMBL" id="MT630755">
    <property type="protein sequence ID" value="QNO42682.1"/>
    <property type="molecule type" value="Genomic_DNA"/>
</dbReference>
<feature type="region of interest" description="Disordered" evidence="1">
    <location>
        <begin position="1"/>
        <end position="39"/>
    </location>
</feature>
<evidence type="ECO:0000313" key="7">
    <source>
        <dbReference type="EMBL" id="QNO42682.1"/>
    </source>
</evidence>
<dbReference type="EMBL" id="MT631147">
    <property type="protein sequence ID" value="QNO45740.1"/>
    <property type="molecule type" value="Genomic_DNA"/>
</dbReference>
<sequence length="105" mass="11860">MTRHRTNTEAEDAAGDKQAAEKSAAPTTEELQKQIDDLKKQAEAKQQQLGMQAQQYQQQLQNVTAAAISTRGQIEQLTDILGEQMRERHQLEGMLRSLSLMLPQR</sequence>
<evidence type="ECO:0000313" key="10">
    <source>
        <dbReference type="EMBL" id="QNO43126.1"/>
    </source>
</evidence>
<dbReference type="EMBL" id="MT630650">
    <property type="protein sequence ID" value="QNO41548.1"/>
    <property type="molecule type" value="Genomic_DNA"/>
</dbReference>
<accession>A0A7G9Y366</accession>
<evidence type="ECO:0000313" key="4">
    <source>
        <dbReference type="EMBL" id="QNO42062.1"/>
    </source>
</evidence>
<evidence type="ECO:0000313" key="5">
    <source>
        <dbReference type="EMBL" id="QNO42291.1"/>
    </source>
</evidence>
<dbReference type="EMBL" id="MT630661">
    <property type="protein sequence ID" value="QNO41723.1"/>
    <property type="molecule type" value="Genomic_DNA"/>
</dbReference>
<evidence type="ECO:0000313" key="9">
    <source>
        <dbReference type="EMBL" id="QNO43015.1"/>
    </source>
</evidence>
<evidence type="ECO:0000256" key="1">
    <source>
        <dbReference type="SAM" id="MobiDB-lite"/>
    </source>
</evidence>
<protein>
    <recommendedName>
        <fullName evidence="14">Chromosome partition protein Smc</fullName>
    </recommendedName>
</protein>
<gene>
    <name evidence="9" type="ORF">ABGNOHFO_00034</name>
    <name evidence="13" type="ORF">GCLFFNCO_00019</name>
    <name evidence="7" type="ORF">GKPKHNMI_00004</name>
    <name evidence="6" type="ORF">LBOOMNCC_00003</name>
    <name evidence="10" type="ORF">LNNHMJAE_00001</name>
    <name evidence="2" type="ORF">MPGNBCFJ_00012</name>
    <name evidence="3" type="ORF">NCFGOGHO_00001</name>
    <name evidence="12" type="ORF">NCLPMAOE_00001</name>
    <name evidence="4" type="ORF">NIICAKKE_00012</name>
    <name evidence="8" type="ORF">NKOHMGJE_00003</name>
    <name evidence="5" type="ORF">OEDCDHIP_00008</name>
    <name evidence="11" type="ORF">OFNMPKFA_00012</name>
</gene>
<dbReference type="EMBL" id="MT630704">
    <property type="protein sequence ID" value="QNO42062.1"/>
    <property type="molecule type" value="Genomic_DNA"/>
</dbReference>
<dbReference type="AlphaFoldDB" id="A0A7G9Y366"/>
<evidence type="ECO:0000313" key="11">
    <source>
        <dbReference type="EMBL" id="QNO43323.1"/>
    </source>
</evidence>
<proteinExistence type="predicted"/>
<dbReference type="EMBL" id="MT630792">
    <property type="protein sequence ID" value="QNO43126.1"/>
    <property type="molecule type" value="Genomic_DNA"/>
</dbReference>
<feature type="compositionally biased region" description="Basic and acidic residues" evidence="1">
    <location>
        <begin position="30"/>
        <end position="39"/>
    </location>
</feature>
<dbReference type="EMBL" id="MT631092">
    <property type="protein sequence ID" value="QNO45297.1"/>
    <property type="molecule type" value="Genomic_DNA"/>
</dbReference>
<organism evidence="6">
    <name type="scientific">Candidatus Methanogaster sp. ANME-2c ERB4</name>
    <dbReference type="NCBI Taxonomy" id="2759911"/>
    <lineage>
        <taxon>Archaea</taxon>
        <taxon>Methanobacteriati</taxon>
        <taxon>Methanobacteriota</taxon>
        <taxon>Stenosarchaea group</taxon>
        <taxon>Methanomicrobia</taxon>
        <taxon>Methanosarcinales</taxon>
        <taxon>ANME-2 cluster</taxon>
        <taxon>Candidatus Methanogasteraceae</taxon>
        <taxon>Candidatus Methanogaster</taxon>
    </lineage>
</organism>
<dbReference type="EMBL" id="MT630729">
    <property type="protein sequence ID" value="QNO42291.1"/>
    <property type="molecule type" value="Genomic_DNA"/>
</dbReference>
<evidence type="ECO:0000313" key="12">
    <source>
        <dbReference type="EMBL" id="QNO45297.1"/>
    </source>
</evidence>
<evidence type="ECO:0000313" key="2">
    <source>
        <dbReference type="EMBL" id="QNO41548.1"/>
    </source>
</evidence>
<evidence type="ECO:0000313" key="3">
    <source>
        <dbReference type="EMBL" id="QNO41723.1"/>
    </source>
</evidence>
<reference evidence="6" key="1">
    <citation type="submission" date="2020-06" db="EMBL/GenBank/DDBJ databases">
        <title>Unique genomic features of the anaerobic methanotrophic archaea.</title>
        <authorList>
            <person name="Chadwick G.L."/>
            <person name="Skennerton C.T."/>
            <person name="Laso-Perez R."/>
            <person name="Leu A.O."/>
            <person name="Speth D.R."/>
            <person name="Yu H."/>
            <person name="Morgan-Lang C."/>
            <person name="Hatzenpichler R."/>
            <person name="Goudeau D."/>
            <person name="Malmstrom R."/>
            <person name="Brazelton W.J."/>
            <person name="Woyke T."/>
            <person name="Hallam S.J."/>
            <person name="Tyson G.W."/>
            <person name="Wegener G."/>
            <person name="Boetius A."/>
            <person name="Orphan V."/>
        </authorList>
    </citation>
    <scope>NUCLEOTIDE SEQUENCE</scope>
</reference>
<evidence type="ECO:0000313" key="13">
    <source>
        <dbReference type="EMBL" id="QNO45740.1"/>
    </source>
</evidence>
<evidence type="ECO:0008006" key="14">
    <source>
        <dbReference type="Google" id="ProtNLM"/>
    </source>
</evidence>
<dbReference type="EMBL" id="MT630785">
    <property type="protein sequence ID" value="QNO43015.1"/>
    <property type="molecule type" value="Genomic_DNA"/>
</dbReference>
<evidence type="ECO:0000313" key="8">
    <source>
        <dbReference type="EMBL" id="QNO42800.1"/>
    </source>
</evidence>
<dbReference type="EMBL" id="MT630809">
    <property type="protein sequence ID" value="QNO43323.1"/>
    <property type="molecule type" value="Genomic_DNA"/>
</dbReference>
<dbReference type="EMBL" id="MT630768">
    <property type="protein sequence ID" value="QNO42800.1"/>
    <property type="molecule type" value="Genomic_DNA"/>
</dbReference>
<name>A0A7G9Y366_9EURY</name>
<evidence type="ECO:0000313" key="6">
    <source>
        <dbReference type="EMBL" id="QNO42450.1"/>
    </source>
</evidence>
<dbReference type="EMBL" id="MT630742">
    <property type="protein sequence ID" value="QNO42450.1"/>
    <property type="molecule type" value="Genomic_DNA"/>
</dbReference>